<dbReference type="AlphaFoldDB" id="T0Q0Q2"/>
<dbReference type="InterPro" id="IPR011989">
    <property type="entry name" value="ARM-like"/>
</dbReference>
<evidence type="ECO:0000313" key="2">
    <source>
        <dbReference type="EMBL" id="EQC31409.1"/>
    </source>
</evidence>
<dbReference type="OrthoDB" id="247006at2759"/>
<dbReference type="Proteomes" id="UP000030762">
    <property type="component" value="Unassembled WGS sequence"/>
</dbReference>
<feature type="compositionally biased region" description="Low complexity" evidence="1">
    <location>
        <begin position="46"/>
        <end position="55"/>
    </location>
</feature>
<proteinExistence type="predicted"/>
<dbReference type="InterPro" id="IPR038905">
    <property type="entry name" value="ARMC2"/>
</dbReference>
<dbReference type="Gene3D" id="1.25.10.10">
    <property type="entry name" value="Leucine-rich Repeat Variant"/>
    <property type="match status" value="2"/>
</dbReference>
<evidence type="ECO:0008006" key="4">
    <source>
        <dbReference type="Google" id="ProtNLM"/>
    </source>
</evidence>
<dbReference type="SUPFAM" id="SSF48371">
    <property type="entry name" value="ARM repeat"/>
    <property type="match status" value="2"/>
</dbReference>
<feature type="region of interest" description="Disordered" evidence="1">
    <location>
        <begin position="19"/>
        <end position="125"/>
    </location>
</feature>
<dbReference type="VEuPathDB" id="FungiDB:SDRG_11010"/>
<dbReference type="eggNOG" id="KOG1048">
    <property type="taxonomic scope" value="Eukaryota"/>
</dbReference>
<sequence length="749" mass="80886">MDGLIARGAISSVLAQARASLKHPSRPFTPKTGTRPLFYGDDYRPSSRPSSTFSTDATEFEKPKKKRPSRRRDNQEVEVVTTPISTARGDRPQSSMSEYEPSSGEKAFAASSGPDAKAISDNDDENELTAVSTIEALADRLEELQQHLDGFRAHADQDEAAFATVQAICKATSQIYHDTHLLRDESALGTLAVANAACLSQLFECIEIASGRRVIELTRASITLYVCRLGPLAAFEAPVVHAAKLLFLQSKDPINDDHFCHVAVVETLVGVLSDASSSKKGPLSMQLLIYVAGTLKNASSTTRMVSLLATNGAISILKAILHLHVRHDGSRGGENPVAQLLVQVTAILRNLAVHKSCHKQFWHWHVTEALCALLPLYPSHLELMLNISRVLSKLTLHEAGRTPINRSPDILGDLVALLDLSSSGAPHRFQAALLVRLCFVLGNLTASNEKNRKLLAVSHRAVSILVRTLQQYGRLYVQQTSSSTKRALHDTCDNEDDDDEEDDESMDVLVKLMRLLANISINATAGAIAAASPGLDCLFELLAHATACGHDELQLNIVSCLTNLSFYASPTDSAPNVVTAHRIELATALCPGLVDPNEEMVVEVARALGNLARFPDVLAHLVQTQSFEIILALLQHPSKLVVSSVCGILMNAALDGPSRKALLSLQAREALTTLFRSVGLTDVACSTLICKALYNLGLQATTKFATQPAGRLLLSTLEELSESTLDVEPETPLADFVGVARALTRSLLA</sequence>
<dbReference type="GeneID" id="19951737"/>
<dbReference type="PANTHER" id="PTHR21356">
    <property type="entry name" value="ARMADILLO REPEAT CONTAINING 2"/>
    <property type="match status" value="1"/>
</dbReference>
<keyword evidence="3" id="KW-1185">Reference proteome</keyword>
<dbReference type="RefSeq" id="XP_008615250.1">
    <property type="nucleotide sequence ID" value="XM_008617028.1"/>
</dbReference>
<dbReference type="InParanoid" id="T0Q0Q2"/>
<accession>T0Q0Q2</accession>
<dbReference type="STRING" id="1156394.T0Q0Q2"/>
<gene>
    <name evidence="2" type="ORF">SDRG_11010</name>
</gene>
<dbReference type="PANTHER" id="PTHR21356:SF1">
    <property type="entry name" value="ARMADILLO REPEAT-CONTAINING PROTEIN 2"/>
    <property type="match status" value="1"/>
</dbReference>
<name>T0Q0Q2_SAPDV</name>
<protein>
    <recommendedName>
        <fullName evidence="4">Armadillo repeat-containing domain-containing protein</fullName>
    </recommendedName>
</protein>
<dbReference type="GO" id="GO:0044782">
    <property type="term" value="P:cilium organization"/>
    <property type="evidence" value="ECO:0007669"/>
    <property type="project" value="TreeGrafter"/>
</dbReference>
<dbReference type="InterPro" id="IPR016024">
    <property type="entry name" value="ARM-type_fold"/>
</dbReference>
<evidence type="ECO:0000313" key="3">
    <source>
        <dbReference type="Proteomes" id="UP000030762"/>
    </source>
</evidence>
<dbReference type="SMART" id="SM00185">
    <property type="entry name" value="ARM"/>
    <property type="match status" value="5"/>
</dbReference>
<dbReference type="InterPro" id="IPR000225">
    <property type="entry name" value="Armadillo"/>
</dbReference>
<dbReference type="EMBL" id="JH767169">
    <property type="protein sequence ID" value="EQC31409.1"/>
    <property type="molecule type" value="Genomic_DNA"/>
</dbReference>
<dbReference type="OMA" id="FCNVRYV"/>
<organism evidence="2 3">
    <name type="scientific">Saprolegnia diclina (strain VS20)</name>
    <dbReference type="NCBI Taxonomy" id="1156394"/>
    <lineage>
        <taxon>Eukaryota</taxon>
        <taxon>Sar</taxon>
        <taxon>Stramenopiles</taxon>
        <taxon>Oomycota</taxon>
        <taxon>Saprolegniomycetes</taxon>
        <taxon>Saprolegniales</taxon>
        <taxon>Saprolegniaceae</taxon>
        <taxon>Saprolegnia</taxon>
    </lineage>
</organism>
<evidence type="ECO:0000256" key="1">
    <source>
        <dbReference type="SAM" id="MobiDB-lite"/>
    </source>
</evidence>
<reference evidence="2 3" key="1">
    <citation type="submission" date="2012-04" db="EMBL/GenBank/DDBJ databases">
        <title>The Genome Sequence of Saprolegnia declina VS20.</title>
        <authorList>
            <consortium name="The Broad Institute Genome Sequencing Platform"/>
            <person name="Russ C."/>
            <person name="Nusbaum C."/>
            <person name="Tyler B."/>
            <person name="van West P."/>
            <person name="Dieguez-Uribeondo J."/>
            <person name="de Bruijn I."/>
            <person name="Tripathy S."/>
            <person name="Jiang R."/>
            <person name="Young S.K."/>
            <person name="Zeng Q."/>
            <person name="Gargeya S."/>
            <person name="Fitzgerald M."/>
            <person name="Haas B."/>
            <person name="Abouelleil A."/>
            <person name="Alvarado L."/>
            <person name="Arachchi H.M."/>
            <person name="Berlin A."/>
            <person name="Chapman S.B."/>
            <person name="Goldberg J."/>
            <person name="Griggs A."/>
            <person name="Gujja S."/>
            <person name="Hansen M."/>
            <person name="Howarth C."/>
            <person name="Imamovic A."/>
            <person name="Larimer J."/>
            <person name="McCowen C."/>
            <person name="Montmayeur A."/>
            <person name="Murphy C."/>
            <person name="Neiman D."/>
            <person name="Pearson M."/>
            <person name="Priest M."/>
            <person name="Roberts A."/>
            <person name="Saif S."/>
            <person name="Shea T."/>
            <person name="Sisk P."/>
            <person name="Sykes S."/>
            <person name="Wortman J."/>
            <person name="Nusbaum C."/>
            <person name="Birren B."/>
        </authorList>
    </citation>
    <scope>NUCLEOTIDE SEQUENCE [LARGE SCALE GENOMIC DNA]</scope>
    <source>
        <strain evidence="2 3">VS20</strain>
    </source>
</reference>